<accession>A0A6J7PTU4</accession>
<gene>
    <name evidence="2" type="ORF">UFOPK4057_00655</name>
</gene>
<evidence type="ECO:0000259" key="1">
    <source>
        <dbReference type="Pfam" id="PF08818"/>
    </source>
</evidence>
<name>A0A6J7PTU4_9ZZZZ</name>
<evidence type="ECO:0000313" key="2">
    <source>
        <dbReference type="EMBL" id="CAB5006653.1"/>
    </source>
</evidence>
<dbReference type="SUPFAM" id="SSF159888">
    <property type="entry name" value="YdhG-like"/>
    <property type="match status" value="1"/>
</dbReference>
<dbReference type="Pfam" id="PF08818">
    <property type="entry name" value="DUF1801"/>
    <property type="match status" value="1"/>
</dbReference>
<sequence>MNFSTENPKEKVKKTSTGPREVEDYLLTVPEPQQSTLRALRATLKVLLPGGEECMSYGVPAIKVDGVAIAGYATAKKHCSYFPHSGQVVEDLADVLTSYDCSKGTIRFPIDKPLPKSLVKKLIAARRAQLRR</sequence>
<dbReference type="EMBL" id="CAFBPC010000130">
    <property type="protein sequence ID" value="CAB5006653.1"/>
    <property type="molecule type" value="Genomic_DNA"/>
</dbReference>
<dbReference type="AlphaFoldDB" id="A0A6J7PTU4"/>
<dbReference type="InterPro" id="IPR014922">
    <property type="entry name" value="YdhG-like"/>
</dbReference>
<protein>
    <submittedName>
        <fullName evidence="2">Unannotated protein</fullName>
    </submittedName>
</protein>
<reference evidence="2" key="1">
    <citation type="submission" date="2020-05" db="EMBL/GenBank/DDBJ databases">
        <authorList>
            <person name="Chiriac C."/>
            <person name="Salcher M."/>
            <person name="Ghai R."/>
            <person name="Kavagutti S V."/>
        </authorList>
    </citation>
    <scope>NUCLEOTIDE SEQUENCE</scope>
</reference>
<proteinExistence type="predicted"/>
<dbReference type="Gene3D" id="3.90.1150.200">
    <property type="match status" value="1"/>
</dbReference>
<organism evidence="2">
    <name type="scientific">freshwater metagenome</name>
    <dbReference type="NCBI Taxonomy" id="449393"/>
    <lineage>
        <taxon>unclassified sequences</taxon>
        <taxon>metagenomes</taxon>
        <taxon>ecological metagenomes</taxon>
    </lineage>
</organism>
<feature type="domain" description="YdhG-like" evidence="1">
    <location>
        <begin position="33"/>
        <end position="125"/>
    </location>
</feature>